<keyword evidence="5 7" id="KW-0472">Membrane</keyword>
<keyword evidence="4 7" id="KW-1133">Transmembrane helix</keyword>
<dbReference type="PATRIC" id="fig|1069534.5.peg.266"/>
<evidence type="ECO:0000313" key="10">
    <source>
        <dbReference type="EMBL" id="AEN77557.1"/>
    </source>
</evidence>
<evidence type="ECO:0000256" key="3">
    <source>
        <dbReference type="ARBA" id="ARBA00022692"/>
    </source>
</evidence>
<dbReference type="RefSeq" id="WP_014072834.1">
    <property type="nucleotide sequence ID" value="NC_015975.1"/>
</dbReference>
<dbReference type="InterPro" id="IPR003838">
    <property type="entry name" value="ABC3_permease_C"/>
</dbReference>
<dbReference type="PANTHER" id="PTHR30572">
    <property type="entry name" value="MEMBRANE COMPONENT OF TRANSPORTER-RELATED"/>
    <property type="match status" value="1"/>
</dbReference>
<evidence type="ECO:0000256" key="4">
    <source>
        <dbReference type="ARBA" id="ARBA00022989"/>
    </source>
</evidence>
<feature type="domain" description="ABC3 transporter permease C-terminal" evidence="8">
    <location>
        <begin position="278"/>
        <end position="392"/>
    </location>
</feature>
<keyword evidence="11" id="KW-1185">Reference proteome</keyword>
<dbReference type="Proteomes" id="UP000001279">
    <property type="component" value="Chromosome"/>
</dbReference>
<protein>
    <submittedName>
        <fullName evidence="10">ABC transporter permease protein</fullName>
    </submittedName>
</protein>
<keyword evidence="2" id="KW-1003">Cell membrane</keyword>
<feature type="transmembrane region" description="Helical" evidence="7">
    <location>
        <begin position="319"/>
        <end position="345"/>
    </location>
</feature>
<sequence length="398" mass="42845">MKFIELFKTSLQSLKANPKRSFLTMLGIIIGIAAVITIMSLGDGVKKRMYDLFSTNATGVQKTEIDFIATGKDQGEITSEDINKIESNFAGQFKSVKLKREDKQLNFVGTLGGEEINGTLSLLKSPDDPDIVAGKNISRFQLGIGDEVALISKALAKKSFKKSENALGSSIVIDNQSYTIVGVFNPSETWDSDGRSNRLGADVLVPSGVYLKGKKGGTILEVTFVKDAKASKISKKIAKYLKKHGKDRKQGDYVYYDTGAALKQIGSVIDTMTYFVSAIAAISLFIAGIGVMNMMYISVSERTQEIGIRLAVGARPSDILIQFLLEAVMLTVTGGLLGFALGWLIGAGISPFLPQKIHAVVTMHSFLLAFGVSSAVGVVFGILPAKQAANKNLIDILR</sequence>
<evidence type="ECO:0000259" key="8">
    <source>
        <dbReference type="Pfam" id="PF02687"/>
    </source>
</evidence>
<dbReference type="GeneID" id="29802575"/>
<proteinExistence type="inferred from homology"/>
<feature type="transmembrane region" description="Helical" evidence="7">
    <location>
        <begin position="357"/>
        <end position="383"/>
    </location>
</feature>
<dbReference type="KEGG" id="lrm:LRC_02320"/>
<feature type="transmembrane region" description="Helical" evidence="7">
    <location>
        <begin position="274"/>
        <end position="299"/>
    </location>
</feature>
<feature type="transmembrane region" description="Helical" evidence="7">
    <location>
        <begin position="21"/>
        <end position="42"/>
    </location>
</feature>
<evidence type="ECO:0000256" key="6">
    <source>
        <dbReference type="ARBA" id="ARBA00038076"/>
    </source>
</evidence>
<dbReference type="Pfam" id="PF02687">
    <property type="entry name" value="FtsX"/>
    <property type="match status" value="1"/>
</dbReference>
<comment type="similarity">
    <text evidence="6">Belongs to the ABC-4 integral membrane protein family.</text>
</comment>
<dbReference type="PANTHER" id="PTHR30572:SF4">
    <property type="entry name" value="ABC TRANSPORTER PERMEASE YTRF"/>
    <property type="match status" value="1"/>
</dbReference>
<evidence type="ECO:0000259" key="9">
    <source>
        <dbReference type="Pfam" id="PF12704"/>
    </source>
</evidence>
<evidence type="ECO:0000256" key="2">
    <source>
        <dbReference type="ARBA" id="ARBA00022475"/>
    </source>
</evidence>
<dbReference type="InterPro" id="IPR050250">
    <property type="entry name" value="Macrolide_Exporter_MacB"/>
</dbReference>
<evidence type="ECO:0000256" key="5">
    <source>
        <dbReference type="ARBA" id="ARBA00023136"/>
    </source>
</evidence>
<dbReference type="EMBL" id="CP003032">
    <property type="protein sequence ID" value="AEN77557.1"/>
    <property type="molecule type" value="Genomic_DNA"/>
</dbReference>
<dbReference type="InterPro" id="IPR025857">
    <property type="entry name" value="MacB_PCD"/>
</dbReference>
<dbReference type="AlphaFoldDB" id="G2SQT3"/>
<dbReference type="GO" id="GO:0005886">
    <property type="term" value="C:plasma membrane"/>
    <property type="evidence" value="ECO:0007669"/>
    <property type="project" value="UniProtKB-SubCell"/>
</dbReference>
<comment type="subcellular location">
    <subcellularLocation>
        <location evidence="1">Cell membrane</location>
        <topology evidence="1">Multi-pass membrane protein</topology>
    </subcellularLocation>
</comment>
<keyword evidence="3 7" id="KW-0812">Transmembrane</keyword>
<name>G2SQT3_LIGR2</name>
<dbReference type="HOGENOM" id="CLU_000604_8_0_9"/>
<evidence type="ECO:0000313" key="11">
    <source>
        <dbReference type="Proteomes" id="UP000001279"/>
    </source>
</evidence>
<organism evidence="10 11">
    <name type="scientific">Ligilactobacillus ruminis (strain ATCC 27782 / RF3)</name>
    <name type="common">Lactobacillus ruminis</name>
    <dbReference type="NCBI Taxonomy" id="1069534"/>
    <lineage>
        <taxon>Bacteria</taxon>
        <taxon>Bacillati</taxon>
        <taxon>Bacillota</taxon>
        <taxon>Bacilli</taxon>
        <taxon>Lactobacillales</taxon>
        <taxon>Lactobacillaceae</taxon>
        <taxon>Ligilactobacillus</taxon>
    </lineage>
</organism>
<dbReference type="GO" id="GO:0022857">
    <property type="term" value="F:transmembrane transporter activity"/>
    <property type="evidence" value="ECO:0007669"/>
    <property type="project" value="TreeGrafter"/>
</dbReference>
<evidence type="ECO:0000256" key="7">
    <source>
        <dbReference type="SAM" id="Phobius"/>
    </source>
</evidence>
<dbReference type="STRING" id="1069534.LRC_02320"/>
<dbReference type="eggNOG" id="COG0577">
    <property type="taxonomic scope" value="Bacteria"/>
</dbReference>
<accession>G2SQT3</accession>
<dbReference type="Pfam" id="PF12704">
    <property type="entry name" value="MacB_PCD"/>
    <property type="match status" value="1"/>
</dbReference>
<reference evidence="10 11" key="1">
    <citation type="journal article" date="2011" name="Microb. Cell Fact.">
        <title>Genome sequences and comparative genomics of two Lactobacillus ruminis strains from the bovine and human intestinal tracts.</title>
        <authorList>
            <person name="Forde B.M."/>
            <person name="Neville B.A."/>
            <person name="O'Donnell M.M."/>
            <person name="Riboulet-Bisson E."/>
            <person name="Claesson M.J."/>
            <person name="Coghlan A."/>
            <person name="Ross R.P."/>
            <person name="O'Toole P.W."/>
        </authorList>
    </citation>
    <scope>NUCLEOTIDE SEQUENCE [LARGE SCALE GENOMIC DNA]</scope>
    <source>
        <strain evidence="11">ATCC 27782 / RF3</strain>
    </source>
</reference>
<gene>
    <name evidence="10" type="ordered locus">LRC_02320</name>
</gene>
<evidence type="ECO:0000256" key="1">
    <source>
        <dbReference type="ARBA" id="ARBA00004651"/>
    </source>
</evidence>
<feature type="domain" description="MacB-like periplasmic core" evidence="9">
    <location>
        <begin position="21"/>
        <end position="210"/>
    </location>
</feature>